<protein>
    <submittedName>
        <fullName evidence="2">Uncharacterized protein</fullName>
    </submittedName>
</protein>
<evidence type="ECO:0000256" key="1">
    <source>
        <dbReference type="SAM" id="MobiDB-lite"/>
    </source>
</evidence>
<dbReference type="EMBL" id="OW152838">
    <property type="protein sequence ID" value="CAH2059051.1"/>
    <property type="molecule type" value="Genomic_DNA"/>
</dbReference>
<proteinExistence type="predicted"/>
<evidence type="ECO:0000313" key="2">
    <source>
        <dbReference type="EMBL" id="CAH2059051.1"/>
    </source>
</evidence>
<sequence length="123" mass="13227">MYVRDSFRANPIPNGPKQIVPRTAHFHNSAKLTPRRGAGFVSGRLPRAEIPLSISRAIRALPYPAYGARGRRPAGRARTPISDGVPMPSLPSRVSMSSGGPRPVVVLAAARLLGEWFQSYAAA</sequence>
<keyword evidence="3" id="KW-1185">Reference proteome</keyword>
<reference evidence="2" key="1">
    <citation type="submission" date="2022-03" db="EMBL/GenBank/DDBJ databases">
        <authorList>
            <person name="Martin H S."/>
        </authorList>
    </citation>
    <scope>NUCLEOTIDE SEQUENCE</scope>
</reference>
<feature type="non-terminal residue" evidence="2">
    <location>
        <position position="123"/>
    </location>
</feature>
<feature type="region of interest" description="Disordered" evidence="1">
    <location>
        <begin position="69"/>
        <end position="99"/>
    </location>
</feature>
<dbReference type="Proteomes" id="UP000837857">
    <property type="component" value="Chromosome 26"/>
</dbReference>
<accession>A0ABN8IJF8</accession>
<name>A0ABN8IJF8_9NEOP</name>
<evidence type="ECO:0000313" key="3">
    <source>
        <dbReference type="Proteomes" id="UP000837857"/>
    </source>
</evidence>
<gene>
    <name evidence="2" type="ORF">IPOD504_LOCUS10695</name>
</gene>
<organism evidence="2 3">
    <name type="scientific">Iphiclides podalirius</name>
    <name type="common">scarce swallowtail</name>
    <dbReference type="NCBI Taxonomy" id="110791"/>
    <lineage>
        <taxon>Eukaryota</taxon>
        <taxon>Metazoa</taxon>
        <taxon>Ecdysozoa</taxon>
        <taxon>Arthropoda</taxon>
        <taxon>Hexapoda</taxon>
        <taxon>Insecta</taxon>
        <taxon>Pterygota</taxon>
        <taxon>Neoptera</taxon>
        <taxon>Endopterygota</taxon>
        <taxon>Lepidoptera</taxon>
        <taxon>Glossata</taxon>
        <taxon>Ditrysia</taxon>
        <taxon>Papilionoidea</taxon>
        <taxon>Papilionidae</taxon>
        <taxon>Papilioninae</taxon>
        <taxon>Iphiclides</taxon>
    </lineage>
</organism>